<name>A0A328C5P2_9DELT</name>
<reference evidence="7 8" key="1">
    <citation type="submission" date="2018-05" db="EMBL/GenBank/DDBJ databases">
        <title>Lujinxingia marina gen. nov. sp. nov., a new facultative anaerobic member of the class Deltaproteobacteria, and proposal of Lujinxingaceae fam. nov.</title>
        <authorList>
            <person name="Li C.-M."/>
        </authorList>
    </citation>
    <scope>NUCLEOTIDE SEQUENCE [LARGE SCALE GENOMIC DNA]</scope>
    <source>
        <strain evidence="7 8">B210</strain>
    </source>
</reference>
<dbReference type="PROSITE" id="PS51352">
    <property type="entry name" value="THIOREDOXIN_2"/>
    <property type="match status" value="1"/>
</dbReference>
<proteinExistence type="inferred from homology"/>
<dbReference type="Pfam" id="PF00255">
    <property type="entry name" value="GSHPx"/>
    <property type="match status" value="1"/>
</dbReference>
<dbReference type="PRINTS" id="PR01011">
    <property type="entry name" value="GLUTPROXDASE"/>
</dbReference>
<dbReference type="PROSITE" id="PS51355">
    <property type="entry name" value="GLUTATHIONE_PEROXID_3"/>
    <property type="match status" value="1"/>
</dbReference>
<comment type="caution">
    <text evidence="7">The sequence shown here is derived from an EMBL/GenBank/DDBJ whole genome shotgun (WGS) entry which is preliminary data.</text>
</comment>
<dbReference type="PIRSF" id="PIRSF000303">
    <property type="entry name" value="Glutathion_perox"/>
    <property type="match status" value="1"/>
</dbReference>
<evidence type="ECO:0000256" key="4">
    <source>
        <dbReference type="PIRSR" id="PIRSR000303-1"/>
    </source>
</evidence>
<sequence length="185" mass="20207">MLKKIAKKANDAVTRVKFGKPPEGPGPASLEEAELVGLHGAPLPTEAYRGKVVLFVNVASRCGLTPQYETLVKIRERFHDRGFEIVGAPCNQFLGQEPGTAEEIESFCAVTYGVDFPLLNKQEVNGGGRSPLYQFLINSEAGGGENISWNFEKFLVDREGEVRFRFAPSVQPDAPEVIAAIESLL</sequence>
<keyword evidence="8" id="KW-1185">Reference proteome</keyword>
<feature type="domain" description="Thioredoxin" evidence="6">
    <location>
        <begin position="7"/>
        <end position="185"/>
    </location>
</feature>
<dbReference type="CDD" id="cd00340">
    <property type="entry name" value="GSH_Peroxidase"/>
    <property type="match status" value="1"/>
</dbReference>
<dbReference type="InterPro" id="IPR036249">
    <property type="entry name" value="Thioredoxin-like_sf"/>
</dbReference>
<evidence type="ECO:0000256" key="1">
    <source>
        <dbReference type="ARBA" id="ARBA00006926"/>
    </source>
</evidence>
<dbReference type="PANTHER" id="PTHR11592">
    <property type="entry name" value="GLUTATHIONE PEROXIDASE"/>
    <property type="match status" value="1"/>
</dbReference>
<accession>A0A328C5P2</accession>
<evidence type="ECO:0000256" key="5">
    <source>
        <dbReference type="RuleBase" id="RU000499"/>
    </source>
</evidence>
<gene>
    <name evidence="7" type="ORF">DL240_16460</name>
</gene>
<evidence type="ECO:0000259" key="6">
    <source>
        <dbReference type="PROSITE" id="PS51352"/>
    </source>
</evidence>
<evidence type="ECO:0000313" key="7">
    <source>
        <dbReference type="EMBL" id="RAL20623.1"/>
    </source>
</evidence>
<keyword evidence="3 5" id="KW-0560">Oxidoreductase</keyword>
<dbReference type="AlphaFoldDB" id="A0A328C5P2"/>
<dbReference type="Proteomes" id="UP000249169">
    <property type="component" value="Unassembled WGS sequence"/>
</dbReference>
<dbReference type="Gene3D" id="3.40.30.10">
    <property type="entry name" value="Glutaredoxin"/>
    <property type="match status" value="1"/>
</dbReference>
<dbReference type="GO" id="GO:0034599">
    <property type="term" value="P:cellular response to oxidative stress"/>
    <property type="evidence" value="ECO:0007669"/>
    <property type="project" value="TreeGrafter"/>
</dbReference>
<dbReference type="OrthoDB" id="9809733at2"/>
<dbReference type="SUPFAM" id="SSF52833">
    <property type="entry name" value="Thioredoxin-like"/>
    <property type="match status" value="1"/>
</dbReference>
<dbReference type="InterPro" id="IPR000889">
    <property type="entry name" value="Glutathione_peroxidase"/>
</dbReference>
<dbReference type="InterPro" id="IPR029759">
    <property type="entry name" value="GPX_AS"/>
</dbReference>
<protein>
    <recommendedName>
        <fullName evidence="5">Glutathione peroxidase</fullName>
    </recommendedName>
</protein>
<evidence type="ECO:0000313" key="8">
    <source>
        <dbReference type="Proteomes" id="UP000249169"/>
    </source>
</evidence>
<dbReference type="InterPro" id="IPR013766">
    <property type="entry name" value="Thioredoxin_domain"/>
</dbReference>
<dbReference type="GO" id="GO:0004601">
    <property type="term" value="F:peroxidase activity"/>
    <property type="evidence" value="ECO:0007669"/>
    <property type="project" value="UniProtKB-KW"/>
</dbReference>
<feature type="active site" evidence="4">
    <location>
        <position position="62"/>
    </location>
</feature>
<dbReference type="PROSITE" id="PS00460">
    <property type="entry name" value="GLUTATHIONE_PEROXID_1"/>
    <property type="match status" value="1"/>
</dbReference>
<evidence type="ECO:0000256" key="3">
    <source>
        <dbReference type="ARBA" id="ARBA00023002"/>
    </source>
</evidence>
<dbReference type="EMBL" id="QHKO01000009">
    <property type="protein sequence ID" value="RAL20623.1"/>
    <property type="molecule type" value="Genomic_DNA"/>
</dbReference>
<organism evidence="7 8">
    <name type="scientific">Lujinxingia litoralis</name>
    <dbReference type="NCBI Taxonomy" id="2211119"/>
    <lineage>
        <taxon>Bacteria</taxon>
        <taxon>Deltaproteobacteria</taxon>
        <taxon>Bradymonadales</taxon>
        <taxon>Lujinxingiaceae</taxon>
        <taxon>Lujinxingia</taxon>
    </lineage>
</organism>
<comment type="similarity">
    <text evidence="1 5">Belongs to the glutathione peroxidase family.</text>
</comment>
<dbReference type="RefSeq" id="WP_111730989.1">
    <property type="nucleotide sequence ID" value="NZ_QHKO01000009.1"/>
</dbReference>
<keyword evidence="2 5" id="KW-0575">Peroxidase</keyword>
<dbReference type="PANTHER" id="PTHR11592:SF78">
    <property type="entry name" value="GLUTATHIONE PEROXIDASE"/>
    <property type="match status" value="1"/>
</dbReference>
<evidence type="ECO:0000256" key="2">
    <source>
        <dbReference type="ARBA" id="ARBA00022559"/>
    </source>
</evidence>